<reference evidence="2" key="1">
    <citation type="submission" date="2023-08" db="EMBL/GenBank/DDBJ databases">
        <title>Black Yeasts Isolated from many extreme environments.</title>
        <authorList>
            <person name="Coleine C."/>
            <person name="Stajich J.E."/>
            <person name="Selbmann L."/>
        </authorList>
    </citation>
    <scope>NUCLEOTIDE SEQUENCE</scope>
    <source>
        <strain evidence="2">CCFEE 5810</strain>
    </source>
</reference>
<comment type="caution">
    <text evidence="2">The sequence shown here is derived from an EMBL/GenBank/DDBJ whole genome shotgun (WGS) entry which is preliminary data.</text>
</comment>
<evidence type="ECO:0000313" key="2">
    <source>
        <dbReference type="EMBL" id="KAK5702909.1"/>
    </source>
</evidence>
<protein>
    <submittedName>
        <fullName evidence="2">Uncharacterized protein</fullName>
    </submittedName>
</protein>
<feature type="region of interest" description="Disordered" evidence="1">
    <location>
        <begin position="27"/>
        <end position="49"/>
    </location>
</feature>
<name>A0AAN7VUK8_9PEZI</name>
<accession>A0AAN7VUK8</accession>
<dbReference type="InterPro" id="IPR031342">
    <property type="entry name" value="Mug163-like"/>
</dbReference>
<organism evidence="2 3">
    <name type="scientific">Elasticomyces elasticus</name>
    <dbReference type="NCBI Taxonomy" id="574655"/>
    <lineage>
        <taxon>Eukaryota</taxon>
        <taxon>Fungi</taxon>
        <taxon>Dikarya</taxon>
        <taxon>Ascomycota</taxon>
        <taxon>Pezizomycotina</taxon>
        <taxon>Dothideomycetes</taxon>
        <taxon>Dothideomycetidae</taxon>
        <taxon>Mycosphaerellales</taxon>
        <taxon>Teratosphaeriaceae</taxon>
        <taxon>Elasticomyces</taxon>
    </lineage>
</organism>
<gene>
    <name evidence="2" type="ORF">LTR97_003855</name>
</gene>
<dbReference type="Pfam" id="PF17119">
    <property type="entry name" value="MMU163"/>
    <property type="match status" value="1"/>
</dbReference>
<proteinExistence type="predicted"/>
<dbReference type="Proteomes" id="UP001310594">
    <property type="component" value="Unassembled WGS sequence"/>
</dbReference>
<evidence type="ECO:0000256" key="1">
    <source>
        <dbReference type="SAM" id="MobiDB-lite"/>
    </source>
</evidence>
<evidence type="ECO:0000313" key="3">
    <source>
        <dbReference type="Proteomes" id="UP001310594"/>
    </source>
</evidence>
<dbReference type="EMBL" id="JAVRQU010000005">
    <property type="protein sequence ID" value="KAK5702909.1"/>
    <property type="molecule type" value="Genomic_DNA"/>
</dbReference>
<dbReference type="AlphaFoldDB" id="A0AAN7VUK8"/>
<sequence length="153" mass="17575">MVRNGGCSVSLASRDEKLIVKWKTCGKTKHRDPTGGVYRGRSGKPDKDPMDRIIEFIAGSKDSTTDIVKRSQEEQEQEFTGLFVFEFDEKGRIVKHVIEHTDEGGRWDRTKSKSLSWRCAKSDPCLGEYDRKTGDRGWIEKLLRYDTQAMTVR</sequence>